<dbReference type="PANTHER" id="PTHR10131">
    <property type="entry name" value="TNF RECEPTOR ASSOCIATED FACTOR"/>
    <property type="match status" value="1"/>
</dbReference>
<dbReference type="GO" id="GO:0008270">
    <property type="term" value="F:zinc ion binding"/>
    <property type="evidence" value="ECO:0007669"/>
    <property type="project" value="UniProtKB-KW"/>
</dbReference>
<protein>
    <recommendedName>
        <fullName evidence="5">RING-type domain-containing protein</fullName>
    </recommendedName>
</protein>
<dbReference type="EMBL" id="CAJNOL010007782">
    <property type="protein sequence ID" value="CAF1631217.1"/>
    <property type="molecule type" value="Genomic_DNA"/>
</dbReference>
<dbReference type="EMBL" id="CAJNOH010006222">
    <property type="protein sequence ID" value="CAF1425780.1"/>
    <property type="molecule type" value="Genomic_DNA"/>
</dbReference>
<evidence type="ECO:0000313" key="8">
    <source>
        <dbReference type="Proteomes" id="UP000663870"/>
    </source>
</evidence>
<keyword evidence="2 4" id="KW-0863">Zinc-finger</keyword>
<sequence>MAINIDWEHMTENIVDEELFCPICTDPFEEPVCANKCGHTFCRKCIIKTFRITSQCPTCRHTLTIDDFHPITTRPFLNQLNKILVKCKWCSQSNIQRGDFKDHIKTCTKTIISCPAANINCDWKGQPDQMQGHVEVCPLVKIQPTIVELKTIVKQQSGQIRFLYTIFKKTSEHHKEVCKEAYIKTGLIYCDVCKKQFTINEHKEWLHFCPEADICFNCVKKYFT</sequence>
<evidence type="ECO:0000313" key="6">
    <source>
        <dbReference type="EMBL" id="CAF1425780.1"/>
    </source>
</evidence>
<dbReference type="PROSITE" id="PS50089">
    <property type="entry name" value="ZF_RING_2"/>
    <property type="match status" value="1"/>
</dbReference>
<dbReference type="SMART" id="SM00184">
    <property type="entry name" value="RING"/>
    <property type="match status" value="1"/>
</dbReference>
<dbReference type="Proteomes" id="UP000663854">
    <property type="component" value="Unassembled WGS sequence"/>
</dbReference>
<keyword evidence="8" id="KW-1185">Reference proteome</keyword>
<evidence type="ECO:0000256" key="3">
    <source>
        <dbReference type="ARBA" id="ARBA00022833"/>
    </source>
</evidence>
<dbReference type="PROSITE" id="PS00518">
    <property type="entry name" value="ZF_RING_1"/>
    <property type="match status" value="1"/>
</dbReference>
<dbReference type="InterPro" id="IPR001841">
    <property type="entry name" value="Znf_RING"/>
</dbReference>
<keyword evidence="1" id="KW-0479">Metal-binding</keyword>
<evidence type="ECO:0000256" key="4">
    <source>
        <dbReference type="PROSITE-ProRule" id="PRU00175"/>
    </source>
</evidence>
<dbReference type="InterPro" id="IPR013083">
    <property type="entry name" value="Znf_RING/FYVE/PHD"/>
</dbReference>
<keyword evidence="3" id="KW-0862">Zinc</keyword>
<dbReference type="InterPro" id="IPR017907">
    <property type="entry name" value="Znf_RING_CS"/>
</dbReference>
<dbReference type="InterPro" id="IPR003613">
    <property type="entry name" value="Ubox_domain"/>
</dbReference>
<dbReference type="SMART" id="SM00504">
    <property type="entry name" value="Ubox"/>
    <property type="match status" value="1"/>
</dbReference>
<dbReference type="Proteomes" id="UP000663870">
    <property type="component" value="Unassembled WGS sequence"/>
</dbReference>
<gene>
    <name evidence="7" type="ORF">JXQ802_LOCUS51827</name>
    <name evidence="6" type="ORF">PYM288_LOCUS35565</name>
</gene>
<evidence type="ECO:0000313" key="7">
    <source>
        <dbReference type="EMBL" id="CAF1631217.1"/>
    </source>
</evidence>
<evidence type="ECO:0000259" key="5">
    <source>
        <dbReference type="PROSITE" id="PS50089"/>
    </source>
</evidence>
<dbReference type="PANTHER" id="PTHR10131:SF94">
    <property type="entry name" value="TNF RECEPTOR-ASSOCIATED FACTOR 4"/>
    <property type="match status" value="1"/>
</dbReference>
<accession>A0A816D5B8</accession>
<proteinExistence type="predicted"/>
<dbReference type="SUPFAM" id="SSF57850">
    <property type="entry name" value="RING/U-box"/>
    <property type="match status" value="1"/>
</dbReference>
<feature type="domain" description="RING-type" evidence="5">
    <location>
        <begin position="21"/>
        <end position="60"/>
    </location>
</feature>
<organism evidence="7 8">
    <name type="scientific">Rotaria sordida</name>
    <dbReference type="NCBI Taxonomy" id="392033"/>
    <lineage>
        <taxon>Eukaryota</taxon>
        <taxon>Metazoa</taxon>
        <taxon>Spiralia</taxon>
        <taxon>Gnathifera</taxon>
        <taxon>Rotifera</taxon>
        <taxon>Eurotatoria</taxon>
        <taxon>Bdelloidea</taxon>
        <taxon>Philodinida</taxon>
        <taxon>Philodinidae</taxon>
        <taxon>Rotaria</taxon>
    </lineage>
</organism>
<dbReference type="GO" id="GO:0016567">
    <property type="term" value="P:protein ubiquitination"/>
    <property type="evidence" value="ECO:0007669"/>
    <property type="project" value="InterPro"/>
</dbReference>
<comment type="caution">
    <text evidence="7">The sequence shown here is derived from an EMBL/GenBank/DDBJ whole genome shotgun (WGS) entry which is preliminary data.</text>
</comment>
<dbReference type="SUPFAM" id="SSF49599">
    <property type="entry name" value="TRAF domain-like"/>
    <property type="match status" value="1"/>
</dbReference>
<reference evidence="7" key="1">
    <citation type="submission" date="2021-02" db="EMBL/GenBank/DDBJ databases">
        <authorList>
            <person name="Nowell W R."/>
        </authorList>
    </citation>
    <scope>NUCLEOTIDE SEQUENCE</scope>
</reference>
<dbReference type="AlphaFoldDB" id="A0A816D5B8"/>
<evidence type="ECO:0000256" key="1">
    <source>
        <dbReference type="ARBA" id="ARBA00022723"/>
    </source>
</evidence>
<dbReference type="Pfam" id="PF13923">
    <property type="entry name" value="zf-C3HC4_2"/>
    <property type="match status" value="1"/>
</dbReference>
<name>A0A816D5B8_9BILA</name>
<dbReference type="GO" id="GO:0004842">
    <property type="term" value="F:ubiquitin-protein transferase activity"/>
    <property type="evidence" value="ECO:0007669"/>
    <property type="project" value="InterPro"/>
</dbReference>
<dbReference type="Gene3D" id="3.30.40.10">
    <property type="entry name" value="Zinc/RING finger domain, C3HC4 (zinc finger)"/>
    <property type="match status" value="2"/>
</dbReference>
<evidence type="ECO:0000256" key="2">
    <source>
        <dbReference type="ARBA" id="ARBA00022771"/>
    </source>
</evidence>